<dbReference type="OrthoDB" id="9758793at2"/>
<feature type="signal peptide" evidence="1">
    <location>
        <begin position="1"/>
        <end position="25"/>
    </location>
</feature>
<evidence type="ECO:0000313" key="4">
    <source>
        <dbReference type="Proteomes" id="UP000253782"/>
    </source>
</evidence>
<keyword evidence="4" id="KW-1185">Reference proteome</keyword>
<dbReference type="RefSeq" id="WP_114844788.1">
    <property type="nucleotide sequence ID" value="NZ_JBHSPE010000008.1"/>
</dbReference>
<proteinExistence type="predicted"/>
<evidence type="ECO:0000256" key="1">
    <source>
        <dbReference type="SAM" id="SignalP"/>
    </source>
</evidence>
<dbReference type="AlphaFoldDB" id="A0A369UR07"/>
<dbReference type="Pfam" id="PF03572">
    <property type="entry name" value="Peptidase_S41"/>
    <property type="match status" value="1"/>
</dbReference>
<accession>A0A369UR07</accession>
<sequence>MMSLQCQIAKLLTWLLLFACTGSFAATSKQTLPAGVWRTQGYGSVFQVEPGRITLYDVLGAQCLPQSRMTPAQFSGGYGDWARNSPDAGSPWHLMVSGMTVEPLSQLPPACANASQKPDRDPLRNFDYLWQTFDTHYAFFAAHGVNWDAVREKYRPRVAALPKDGDPFPIFADMLALLADTHVRLSDGKRIAHVKKFPVATQVGPHGPVLLDDHYLQPALVAYLKGPGSPLANPAKGTGNGVVWYGRLKPKDASRQADASYGYVAIFSMDRFGKGENEAIPLDTRVQSANAALDEVVGALAGVKGIVVDLRYNGGGEDAIALAIAGHFTKVPRPAWSKRAYEKNQTHPAFYMKVQPNSGRTLPVPIAVLTSDFTVSAAETATMALRALPSTIQIGQPTRGVLSDRLEKILPNGWTLSLSNEIYMNPRGTVFEVNGVPPDIVTKFPASTAPDEQRFGRDIFIAIDKLDQLPPAQ</sequence>
<evidence type="ECO:0000259" key="2">
    <source>
        <dbReference type="SMART" id="SM00245"/>
    </source>
</evidence>
<dbReference type="GO" id="GO:0008236">
    <property type="term" value="F:serine-type peptidase activity"/>
    <property type="evidence" value="ECO:0007669"/>
    <property type="project" value="InterPro"/>
</dbReference>
<reference evidence="3 4" key="1">
    <citation type="submission" date="2018-07" db="EMBL/GenBank/DDBJ databases">
        <title>Dyella tabacisoli L4-6T, whole genome shotgun sequence.</title>
        <authorList>
            <person name="Zhou X.-K."/>
            <person name="Li W.-J."/>
            <person name="Duan Y.-Q."/>
        </authorList>
    </citation>
    <scope>NUCLEOTIDE SEQUENCE [LARGE SCALE GENOMIC DNA]</scope>
    <source>
        <strain evidence="3 4">L4-6</strain>
    </source>
</reference>
<dbReference type="PANTHER" id="PTHR11261:SF3">
    <property type="entry name" value="RETINOL-BINDING PROTEIN 3"/>
    <property type="match status" value="1"/>
</dbReference>
<feature type="chain" id="PRO_5016670401" description="Tail specific protease domain-containing protein" evidence="1">
    <location>
        <begin position="26"/>
        <end position="473"/>
    </location>
</feature>
<organism evidence="3 4">
    <name type="scientific">Dyella tabacisoli</name>
    <dbReference type="NCBI Taxonomy" id="2282381"/>
    <lineage>
        <taxon>Bacteria</taxon>
        <taxon>Pseudomonadati</taxon>
        <taxon>Pseudomonadota</taxon>
        <taxon>Gammaproteobacteria</taxon>
        <taxon>Lysobacterales</taxon>
        <taxon>Rhodanobacteraceae</taxon>
        <taxon>Dyella</taxon>
    </lineage>
</organism>
<gene>
    <name evidence="3" type="ORF">DVJ77_06990</name>
</gene>
<comment type="caution">
    <text evidence="3">The sequence shown here is derived from an EMBL/GenBank/DDBJ whole genome shotgun (WGS) entry which is preliminary data.</text>
</comment>
<evidence type="ECO:0000313" key="3">
    <source>
        <dbReference type="EMBL" id="RDD82168.1"/>
    </source>
</evidence>
<dbReference type="InterPro" id="IPR029045">
    <property type="entry name" value="ClpP/crotonase-like_dom_sf"/>
</dbReference>
<dbReference type="InterPro" id="IPR028204">
    <property type="entry name" value="Tricorn_C1"/>
</dbReference>
<dbReference type="SMART" id="SM00245">
    <property type="entry name" value="TSPc"/>
    <property type="match status" value="1"/>
</dbReference>
<dbReference type="Pfam" id="PF14684">
    <property type="entry name" value="Tricorn_C1"/>
    <property type="match status" value="1"/>
</dbReference>
<protein>
    <recommendedName>
        <fullName evidence="2">Tail specific protease domain-containing protein</fullName>
    </recommendedName>
</protein>
<dbReference type="PANTHER" id="PTHR11261">
    <property type="entry name" value="INTERPHOTORECEPTOR RETINOID-BINDING PROTEIN"/>
    <property type="match status" value="1"/>
</dbReference>
<dbReference type="EMBL" id="QQAH01000006">
    <property type="protein sequence ID" value="RDD82168.1"/>
    <property type="molecule type" value="Genomic_DNA"/>
</dbReference>
<feature type="domain" description="Tail specific protease" evidence="2">
    <location>
        <begin position="217"/>
        <end position="443"/>
    </location>
</feature>
<keyword evidence="1" id="KW-0732">Signal</keyword>
<name>A0A369UR07_9GAMM</name>
<dbReference type="Gene3D" id="3.90.226.10">
    <property type="entry name" value="2-enoyl-CoA Hydratase, Chain A, domain 1"/>
    <property type="match status" value="1"/>
</dbReference>
<dbReference type="Proteomes" id="UP000253782">
    <property type="component" value="Unassembled WGS sequence"/>
</dbReference>
<dbReference type="CDD" id="cd07563">
    <property type="entry name" value="Peptidase_S41_IRBP"/>
    <property type="match status" value="1"/>
</dbReference>
<dbReference type="Gene3D" id="3.30.750.44">
    <property type="match status" value="1"/>
</dbReference>
<dbReference type="SUPFAM" id="SSF52096">
    <property type="entry name" value="ClpP/crotonase"/>
    <property type="match status" value="1"/>
</dbReference>
<dbReference type="GO" id="GO:0006508">
    <property type="term" value="P:proteolysis"/>
    <property type="evidence" value="ECO:0007669"/>
    <property type="project" value="InterPro"/>
</dbReference>
<dbReference type="InterPro" id="IPR005151">
    <property type="entry name" value="Tail-specific_protease"/>
</dbReference>